<dbReference type="PANTHER" id="PTHR22974:SF21">
    <property type="entry name" value="DUAL SPECIFICITY PROTEIN KINASE TTK"/>
    <property type="match status" value="1"/>
</dbReference>
<proteinExistence type="predicted"/>
<evidence type="ECO:0000256" key="3">
    <source>
        <dbReference type="ARBA" id="ARBA00022741"/>
    </source>
</evidence>
<evidence type="ECO:0000256" key="2">
    <source>
        <dbReference type="ARBA" id="ARBA00022679"/>
    </source>
</evidence>
<dbReference type="EMBL" id="BLKM01004546">
    <property type="protein sequence ID" value="GFG31723.1"/>
    <property type="molecule type" value="Genomic_DNA"/>
</dbReference>
<keyword evidence="5 6" id="KW-0067">ATP-binding</keyword>
<evidence type="ECO:0000313" key="9">
    <source>
        <dbReference type="Proteomes" id="UP000502823"/>
    </source>
</evidence>
<keyword evidence="3 6" id="KW-0547">Nucleotide-binding</keyword>
<dbReference type="FunFam" id="3.30.200.20:FF:000131">
    <property type="entry name" value="Dual specificity protein kinase TTK"/>
    <property type="match status" value="1"/>
</dbReference>
<dbReference type="InParanoid" id="A0A6L2PGQ2"/>
<comment type="caution">
    <text evidence="8">The sequence shown here is derived from an EMBL/GenBank/DDBJ whole genome shotgun (WGS) entry which is preliminary data.</text>
</comment>
<organism evidence="8 9">
    <name type="scientific">Coptotermes formosanus</name>
    <name type="common">Formosan subterranean termite</name>
    <dbReference type="NCBI Taxonomy" id="36987"/>
    <lineage>
        <taxon>Eukaryota</taxon>
        <taxon>Metazoa</taxon>
        <taxon>Ecdysozoa</taxon>
        <taxon>Arthropoda</taxon>
        <taxon>Hexapoda</taxon>
        <taxon>Insecta</taxon>
        <taxon>Pterygota</taxon>
        <taxon>Neoptera</taxon>
        <taxon>Polyneoptera</taxon>
        <taxon>Dictyoptera</taxon>
        <taxon>Blattodea</taxon>
        <taxon>Blattoidea</taxon>
        <taxon>Termitoidae</taxon>
        <taxon>Rhinotermitidae</taxon>
        <taxon>Coptotermes</taxon>
    </lineage>
</organism>
<dbReference type="Proteomes" id="UP000502823">
    <property type="component" value="Unassembled WGS sequence"/>
</dbReference>
<dbReference type="Gene3D" id="1.10.510.10">
    <property type="entry name" value="Transferase(Phosphotransferase) domain 1"/>
    <property type="match status" value="1"/>
</dbReference>
<dbReference type="PROSITE" id="PS50011">
    <property type="entry name" value="PROTEIN_KINASE_DOM"/>
    <property type="match status" value="1"/>
</dbReference>
<sequence length="780" mass="87411">MEENCTARLCACATALMQLAKLNQDISDTAEKAMAMALRRRLLGKRRQILQPVPVLGALRVLKESVKDERLASTHADDSSDISLMSLPSDLSCDGGGGTVPGLNSFSCHSDKRTIENSEGQFDSSTESQHCMELTNNLLSTHELEVCNQPQHSDSHQGWPEECEKVISECQAIGRISEAHKTNGHVNNSGKDVFISEEIYSIYREWPHSSSHSINSEEENSVTKYDSGSNLNTCLSQNAKTMAPSHGEVHRSSALCEKTDEKFHMGPPSVCSAVRANKGIFRDIINHQDISKSKKNAVDLMEIRKLLQASEEHHKQMDINYINKENDMQLFASKTPAVNRTAAKHNPSGIKIPLCDSRPANLSKERDFQVPARKDIAIEKQLDKKLGSYVPSCNVHMKESTPPLDFIQHVKKNTQENNKLDFVGLNTNKENDFQSPAKKYCTNEMQRHQPVVDDYVALYKPKMKETTPLFGDVISVKQEHQTVEAESQPASSYKSSSKTVQEYSAQSKKELCPVSTQGIGSVAVQECLKKEQAVQSNTGAKLVPRQHQNIALKPAERLNNYITVKGKRYKVLELLGRGGSSKVFKVQDPNSTQEMAMKCVDLSSAEPSVAQGCINEIELLERLQSNNTVIRMTDFEYAEDRQMLYVVMEKGEIDFSELIKNISKTSRIPIITIIYYWVEILRAVQHIHANGCILYNLLYGKTPFQHIGHPWAKAAAITNPNHTIDYPKTREDCPPVLLEAVQLCLTFDPKKRPTAAELLELPYINYNTVRRSSSETEHNN</sequence>
<dbReference type="InterPro" id="IPR000719">
    <property type="entry name" value="Prot_kinase_dom"/>
</dbReference>
<dbReference type="Gene3D" id="3.30.200.20">
    <property type="entry name" value="Phosphorylase Kinase, domain 1"/>
    <property type="match status" value="1"/>
</dbReference>
<dbReference type="PROSITE" id="PS00107">
    <property type="entry name" value="PROTEIN_KINASE_ATP"/>
    <property type="match status" value="1"/>
</dbReference>
<dbReference type="InterPro" id="IPR011009">
    <property type="entry name" value="Kinase-like_dom_sf"/>
</dbReference>
<dbReference type="PANTHER" id="PTHR22974">
    <property type="entry name" value="MIXED LINEAGE PROTEIN KINASE"/>
    <property type="match status" value="1"/>
</dbReference>
<dbReference type="GO" id="GO:0000776">
    <property type="term" value="C:kinetochore"/>
    <property type="evidence" value="ECO:0007669"/>
    <property type="project" value="TreeGrafter"/>
</dbReference>
<dbReference type="InterPro" id="IPR017441">
    <property type="entry name" value="Protein_kinase_ATP_BS"/>
</dbReference>
<accession>A0A6L2PGQ2</accession>
<reference evidence="9" key="1">
    <citation type="submission" date="2020-01" db="EMBL/GenBank/DDBJ databases">
        <title>Draft genome sequence of the Termite Coptotermes fromosanus.</title>
        <authorList>
            <person name="Itakura S."/>
            <person name="Yosikawa Y."/>
            <person name="Umezawa K."/>
        </authorList>
    </citation>
    <scope>NUCLEOTIDE SEQUENCE [LARGE SCALE GENOMIC DNA]</scope>
</reference>
<feature type="domain" description="Protein kinase" evidence="7">
    <location>
        <begin position="569"/>
        <end position="780"/>
    </location>
</feature>
<dbReference type="GO" id="GO:0034501">
    <property type="term" value="P:protein localization to kinetochore"/>
    <property type="evidence" value="ECO:0007669"/>
    <property type="project" value="TreeGrafter"/>
</dbReference>
<dbReference type="SMART" id="SM00220">
    <property type="entry name" value="S_TKc"/>
    <property type="match status" value="1"/>
</dbReference>
<dbReference type="GO" id="GO:0007059">
    <property type="term" value="P:chromosome segregation"/>
    <property type="evidence" value="ECO:0007669"/>
    <property type="project" value="TreeGrafter"/>
</dbReference>
<name>A0A6L2PGQ2_COPFO</name>
<dbReference type="GO" id="GO:0005634">
    <property type="term" value="C:nucleus"/>
    <property type="evidence" value="ECO:0007669"/>
    <property type="project" value="TreeGrafter"/>
</dbReference>
<dbReference type="GO" id="GO:0007094">
    <property type="term" value="P:mitotic spindle assembly checkpoint signaling"/>
    <property type="evidence" value="ECO:0007669"/>
    <property type="project" value="TreeGrafter"/>
</dbReference>
<keyword evidence="9" id="KW-1185">Reference proteome</keyword>
<protein>
    <recommendedName>
        <fullName evidence="7">Protein kinase domain-containing protein</fullName>
    </recommendedName>
</protein>
<dbReference type="Pfam" id="PF00069">
    <property type="entry name" value="Pkinase"/>
    <property type="match status" value="1"/>
</dbReference>
<dbReference type="SUPFAM" id="SSF56112">
    <property type="entry name" value="Protein kinase-like (PK-like)"/>
    <property type="match status" value="1"/>
</dbReference>
<dbReference type="OrthoDB" id="20524at2759"/>
<dbReference type="GO" id="GO:0005524">
    <property type="term" value="F:ATP binding"/>
    <property type="evidence" value="ECO:0007669"/>
    <property type="project" value="UniProtKB-UniRule"/>
</dbReference>
<keyword evidence="1" id="KW-0723">Serine/threonine-protein kinase</keyword>
<feature type="binding site" evidence="6">
    <location>
        <position position="598"/>
    </location>
    <ligand>
        <name>ATP</name>
        <dbReference type="ChEBI" id="CHEBI:30616"/>
    </ligand>
</feature>
<keyword evidence="2" id="KW-0808">Transferase</keyword>
<evidence type="ECO:0000256" key="1">
    <source>
        <dbReference type="ARBA" id="ARBA00022527"/>
    </source>
</evidence>
<dbReference type="GO" id="GO:0033316">
    <property type="term" value="P:meiotic spindle assembly checkpoint signaling"/>
    <property type="evidence" value="ECO:0007669"/>
    <property type="project" value="TreeGrafter"/>
</dbReference>
<dbReference type="GO" id="GO:0004674">
    <property type="term" value="F:protein serine/threonine kinase activity"/>
    <property type="evidence" value="ECO:0007669"/>
    <property type="project" value="UniProtKB-KW"/>
</dbReference>
<dbReference type="GO" id="GO:0004712">
    <property type="term" value="F:protein serine/threonine/tyrosine kinase activity"/>
    <property type="evidence" value="ECO:0007669"/>
    <property type="project" value="TreeGrafter"/>
</dbReference>
<evidence type="ECO:0000256" key="5">
    <source>
        <dbReference type="ARBA" id="ARBA00022840"/>
    </source>
</evidence>
<evidence type="ECO:0000259" key="7">
    <source>
        <dbReference type="PROSITE" id="PS50011"/>
    </source>
</evidence>
<gene>
    <name evidence="8" type="ORF">Cfor_06281</name>
</gene>
<evidence type="ECO:0000256" key="6">
    <source>
        <dbReference type="PROSITE-ProRule" id="PRU10141"/>
    </source>
</evidence>
<evidence type="ECO:0000313" key="8">
    <source>
        <dbReference type="EMBL" id="GFG31723.1"/>
    </source>
</evidence>
<dbReference type="AlphaFoldDB" id="A0A6L2PGQ2"/>
<evidence type="ECO:0000256" key="4">
    <source>
        <dbReference type="ARBA" id="ARBA00022777"/>
    </source>
</evidence>
<keyword evidence="4" id="KW-0418">Kinase</keyword>